<feature type="region of interest" description="Disordered" evidence="1">
    <location>
        <begin position="1134"/>
        <end position="1176"/>
    </location>
</feature>
<feature type="region of interest" description="Disordered" evidence="1">
    <location>
        <begin position="866"/>
        <end position="886"/>
    </location>
</feature>
<feature type="compositionally biased region" description="Low complexity" evidence="1">
    <location>
        <begin position="442"/>
        <end position="454"/>
    </location>
</feature>
<feature type="compositionally biased region" description="Polar residues" evidence="1">
    <location>
        <begin position="310"/>
        <end position="324"/>
    </location>
</feature>
<feature type="region of interest" description="Disordered" evidence="1">
    <location>
        <begin position="218"/>
        <end position="754"/>
    </location>
</feature>
<sequence>MPVEPPNSSKGPASSLRTRQLQSSIRLKPSFSTLRPKKAEGVVAATTATTAPTPSPQRSLFHRTKTEHSPENPTTSSNTNTSIFARLERRGTGLPKPTAPSTIPKMYSSATISSSLRRPSKDSQLPQPETTSRLPTTTATSTLKDSRLRNVIKRKNSTATPPSSQPMARTGSTEATTSSKTEGHGESSRFGSNLMSYARRRSGSISSMKPFLAADLQPPSRLVNTPSPFSAESTGAFSHTSTTSSLSSTSPGPQIIPATKSRIIRGASPSRPPVTRGRSGSGSGVTRGSFHEGLNSVRESTTSTSSSSTIRQPASRKNSVTDSAQVKPPTPTAPTKPAAPARRPTYPAANSSASSAPPTPYSYQRPSPRIPSPQVTKTPSPGPIALGTFRSKSSNSIPVRPSRENTPELNLLENQAIPVIQSGIQKTRSRSASSNLPQRKGSASLTPTSPPATTVMATGRRPSLPRATTPQSSTEKRSTSTERTRQSPVPANKPSTLTKAGGLFSRGRARDQEMDPKLPPISGTGYDGHHGFGSWGRTRQRSNSGGSSVAGSSRKRSESTGSSNGGRSNSRTRGSDGPDDFLLDRVKPVVLSGGAVVDNQNIRRGSEASSQGTSMARGLSSESHGTIGSSAEMRAGRRTPGTGSGYESSEPEAIGLGISTRRALRKKIPKPAPINTSKSSNVPAALPSDASDFSRATVAEPSPQPPTSASKQSKLARWGNKLLHRTDHGSPLSPPSTRSSPAIPQSKAVPRTAAKPMLSAHYALYDADEQAEAAELEEKMMAMRKRQREQEQENKRLEEEKKAELARLAKEKDRLETERKLQQQEPEPVKPTSVLPVRKSEDTELPEVVLPAERRRILKVGRIPEVKPVKTPKPPARPPPGLVHPEFAQKKPVTDAVPPPQPLLKLTTDFPQVAPQALPSAILKKAEGLQVSNNDFQVDWNSSALVFTPVVSTPATELIDPIAFRDWPPPRKGSMADQGGESKPHPLSNQIRHSPPQPAPQSRLSPQMAHGFAPEHVSQPPRLSPQMAHGFAHEQRSSPRLSPQMAHGFASDPMPQPRHSPQMGCGVETSPHLAQLMEDSEIEDEDALEEERLEEEYERELREDYYMTLFDDARNSKGSIGSLGAPFRYSSAAKEANSKFTPDSPTVPYMPELMTPPTPERRIPAGRNTITPTTPFSISSFIKSYDESRPTSFESSNSPPSPPASPRTSYPTVEDSTPNGTMTAPLQREISVRLLSLTTTRALQSDKLLLTPTPEPHSSHRVLIIDALGTDDWSYYLALTHPSYEVYNLSATPSINAEGAQDKPKNHTQIFHPSTEGALPFPGGYFSKVCLRFLTPTRFLAKEARRVLEPDGWVEIMGVKPFGYKSKTWEISADKGWDDVKKVRVCLPSEGDVGKVGKWWWEKCYGDRTVGPRGVGWEVIVGKRGKMYPGSPRQPSPRQPSPGQTSLRHPSPGQI</sequence>
<feature type="compositionally biased region" description="Polar residues" evidence="1">
    <location>
        <begin position="1214"/>
        <end position="1224"/>
    </location>
</feature>
<dbReference type="Proteomes" id="UP000275078">
    <property type="component" value="Unassembled WGS sequence"/>
</dbReference>
<accession>A0A3N4IK53</accession>
<feature type="compositionally biased region" description="Low complexity" evidence="1">
    <location>
        <begin position="559"/>
        <end position="572"/>
    </location>
</feature>
<feature type="compositionally biased region" description="Polar residues" evidence="1">
    <location>
        <begin position="1445"/>
        <end position="1455"/>
    </location>
</feature>
<name>A0A3N4IK53_ASCIM</name>
<feature type="compositionally biased region" description="Polar residues" evidence="1">
    <location>
        <begin position="157"/>
        <end position="180"/>
    </location>
</feature>
<evidence type="ECO:0008006" key="4">
    <source>
        <dbReference type="Google" id="ProtNLM"/>
    </source>
</evidence>
<protein>
    <recommendedName>
        <fullName evidence="4">Methyltransferase type 11 domain-containing protein</fullName>
    </recommendedName>
</protein>
<reference evidence="2 3" key="1">
    <citation type="journal article" date="2018" name="Nat. Ecol. Evol.">
        <title>Pezizomycetes genomes reveal the molecular basis of ectomycorrhizal truffle lifestyle.</title>
        <authorList>
            <person name="Murat C."/>
            <person name="Payen T."/>
            <person name="Noel B."/>
            <person name="Kuo A."/>
            <person name="Morin E."/>
            <person name="Chen J."/>
            <person name="Kohler A."/>
            <person name="Krizsan K."/>
            <person name="Balestrini R."/>
            <person name="Da Silva C."/>
            <person name="Montanini B."/>
            <person name="Hainaut M."/>
            <person name="Levati E."/>
            <person name="Barry K.W."/>
            <person name="Belfiori B."/>
            <person name="Cichocki N."/>
            <person name="Clum A."/>
            <person name="Dockter R.B."/>
            <person name="Fauchery L."/>
            <person name="Guy J."/>
            <person name="Iotti M."/>
            <person name="Le Tacon F."/>
            <person name="Lindquist E.A."/>
            <person name="Lipzen A."/>
            <person name="Malagnac F."/>
            <person name="Mello A."/>
            <person name="Molinier V."/>
            <person name="Miyauchi S."/>
            <person name="Poulain J."/>
            <person name="Riccioni C."/>
            <person name="Rubini A."/>
            <person name="Sitrit Y."/>
            <person name="Splivallo R."/>
            <person name="Traeger S."/>
            <person name="Wang M."/>
            <person name="Zifcakova L."/>
            <person name="Wipf D."/>
            <person name="Zambonelli A."/>
            <person name="Paolocci F."/>
            <person name="Nowrousian M."/>
            <person name="Ottonello S."/>
            <person name="Baldrian P."/>
            <person name="Spatafora J.W."/>
            <person name="Henrissat B."/>
            <person name="Nagy L.G."/>
            <person name="Aury J.M."/>
            <person name="Wincker P."/>
            <person name="Grigoriev I.V."/>
            <person name="Bonfante P."/>
            <person name="Martin F.M."/>
        </authorList>
    </citation>
    <scope>NUCLEOTIDE SEQUENCE [LARGE SCALE GENOMIC DNA]</scope>
    <source>
        <strain evidence="2 3">RN42</strain>
    </source>
</reference>
<feature type="compositionally biased region" description="Polar residues" evidence="1">
    <location>
        <begin position="1"/>
        <end position="33"/>
    </location>
</feature>
<feature type="compositionally biased region" description="Low complexity" evidence="1">
    <location>
        <begin position="238"/>
        <end position="250"/>
    </location>
</feature>
<feature type="compositionally biased region" description="Pro residues" evidence="1">
    <location>
        <begin position="871"/>
        <end position="882"/>
    </location>
</feature>
<organism evidence="2 3">
    <name type="scientific">Ascobolus immersus RN42</name>
    <dbReference type="NCBI Taxonomy" id="1160509"/>
    <lineage>
        <taxon>Eukaryota</taxon>
        <taxon>Fungi</taxon>
        <taxon>Dikarya</taxon>
        <taxon>Ascomycota</taxon>
        <taxon>Pezizomycotina</taxon>
        <taxon>Pezizomycetes</taxon>
        <taxon>Pezizales</taxon>
        <taxon>Ascobolaceae</taxon>
        <taxon>Ascobolus</taxon>
    </lineage>
</organism>
<feature type="compositionally biased region" description="Low complexity" evidence="1">
    <location>
        <begin position="130"/>
        <end position="143"/>
    </location>
</feature>
<dbReference type="EMBL" id="ML119649">
    <property type="protein sequence ID" value="RPA86523.1"/>
    <property type="molecule type" value="Genomic_DNA"/>
</dbReference>
<evidence type="ECO:0000313" key="3">
    <source>
        <dbReference type="Proteomes" id="UP000275078"/>
    </source>
</evidence>
<dbReference type="STRING" id="1160509.A0A3N4IK53"/>
<feature type="compositionally biased region" description="Polar residues" evidence="1">
    <location>
        <begin position="222"/>
        <end position="237"/>
    </location>
</feature>
<dbReference type="PANTHER" id="PTHR48125">
    <property type="entry name" value="LP07818P1"/>
    <property type="match status" value="1"/>
</dbReference>
<feature type="compositionally biased region" description="Polar residues" evidence="1">
    <location>
        <begin position="108"/>
        <end position="129"/>
    </location>
</feature>
<feature type="region of interest" description="Disordered" evidence="1">
    <location>
        <begin position="776"/>
        <end position="846"/>
    </location>
</feature>
<feature type="compositionally biased region" description="Low complexity" evidence="1">
    <location>
        <begin position="541"/>
        <end position="552"/>
    </location>
</feature>
<feature type="region of interest" description="Disordered" evidence="1">
    <location>
        <begin position="1425"/>
        <end position="1455"/>
    </location>
</feature>
<feature type="compositionally biased region" description="Low complexity" evidence="1">
    <location>
        <begin position="300"/>
        <end position="309"/>
    </location>
</feature>
<feature type="compositionally biased region" description="Basic and acidic residues" evidence="1">
    <location>
        <begin position="474"/>
        <end position="485"/>
    </location>
</feature>
<feature type="region of interest" description="Disordered" evidence="1">
    <location>
        <begin position="1188"/>
        <end position="1225"/>
    </location>
</feature>
<evidence type="ECO:0000256" key="1">
    <source>
        <dbReference type="SAM" id="MobiDB-lite"/>
    </source>
</evidence>
<feature type="compositionally biased region" description="Low complexity" evidence="1">
    <location>
        <begin position="71"/>
        <end position="82"/>
    </location>
</feature>
<feature type="region of interest" description="Disordered" evidence="1">
    <location>
        <begin position="962"/>
        <end position="1065"/>
    </location>
</feature>
<keyword evidence="3" id="KW-1185">Reference proteome</keyword>
<evidence type="ECO:0000313" key="2">
    <source>
        <dbReference type="EMBL" id="RPA86523.1"/>
    </source>
</evidence>
<dbReference type="PANTHER" id="PTHR48125:SF10">
    <property type="entry name" value="OS12G0136300 PROTEIN"/>
    <property type="match status" value="1"/>
</dbReference>
<gene>
    <name evidence="2" type="ORF">BJ508DRAFT_135023</name>
</gene>
<feature type="compositionally biased region" description="Polar residues" evidence="1">
    <location>
        <begin position="598"/>
        <end position="629"/>
    </location>
</feature>
<dbReference type="OrthoDB" id="5382952at2759"/>
<proteinExistence type="predicted"/>
<feature type="compositionally biased region" description="Low complexity" evidence="1">
    <location>
        <begin position="335"/>
        <end position="356"/>
    </location>
</feature>
<feature type="compositionally biased region" description="Basic and acidic residues" evidence="1">
    <location>
        <begin position="788"/>
        <end position="822"/>
    </location>
</feature>
<feature type="compositionally biased region" description="Polar residues" evidence="1">
    <location>
        <begin position="422"/>
        <end position="437"/>
    </location>
</feature>
<feature type="region of interest" description="Disordered" evidence="1">
    <location>
        <begin position="1"/>
        <end position="193"/>
    </location>
</feature>